<sequence length="166" mass="19362">MIDVETIKTYASSVLISTIEDLFDNKKELIDTFFDEFVDEYKDDKKLNKDYKDNEVVDEYIIDELEKRFTQNDIGQTLQKQMVKANDEAIADLAYVLDEKLQPVQRELRRALKTESSYDAFRKYVTENLVVTNLNLTQATIKAVKTMKLDQMQAAEIMQLISQIDN</sequence>
<reference evidence="2 4" key="1">
    <citation type="submission" date="2016-04" db="EMBL/GenBank/DDBJ databases">
        <title>Genome sequence of Methanosphaera cuniculi DSM 4103.</title>
        <authorList>
            <person name="Poehlein A."/>
            <person name="Seedorf H."/>
            <person name="Daniel R."/>
        </authorList>
    </citation>
    <scope>NUCLEOTIDE SEQUENCE [LARGE SCALE GENOMIC DNA]</scope>
    <source>
        <strain evidence="2 4">DSM 4103</strain>
    </source>
</reference>
<keyword evidence="3" id="KW-1185">Reference proteome</keyword>
<comment type="caution">
    <text evidence="1">The sequence shown here is derived from an EMBL/GenBank/DDBJ whole genome shotgun (WGS) entry which is preliminary data.</text>
</comment>
<dbReference type="RefSeq" id="WP_095609077.1">
    <property type="nucleotide sequence ID" value="NZ_CAUHCB010000001.1"/>
</dbReference>
<organism evidence="1 3">
    <name type="scientific">Methanosphaera cuniculi</name>
    <dbReference type="NCBI Taxonomy" id="1077256"/>
    <lineage>
        <taxon>Archaea</taxon>
        <taxon>Methanobacteriati</taxon>
        <taxon>Methanobacteriota</taxon>
        <taxon>Methanomada group</taxon>
        <taxon>Methanobacteria</taxon>
        <taxon>Methanobacteriales</taxon>
        <taxon>Methanobacteriaceae</taxon>
        <taxon>Methanosphaera</taxon>
    </lineage>
</organism>
<evidence type="ECO:0000313" key="2">
    <source>
        <dbReference type="EMBL" id="PWL08667.1"/>
    </source>
</evidence>
<protein>
    <submittedName>
        <fullName evidence="1">Uncharacterized protein</fullName>
    </submittedName>
</protein>
<dbReference type="Proteomes" id="UP000217528">
    <property type="component" value="Unassembled WGS sequence"/>
</dbReference>
<dbReference type="Proteomes" id="UP000246004">
    <property type="component" value="Unassembled WGS sequence"/>
</dbReference>
<dbReference type="OrthoDB" id="82260at2157"/>
<evidence type="ECO:0000313" key="1">
    <source>
        <dbReference type="EMBL" id="PAV06904.1"/>
    </source>
</evidence>
<evidence type="ECO:0000313" key="4">
    <source>
        <dbReference type="Proteomes" id="UP000246004"/>
    </source>
</evidence>
<name>A0A2A2HCC2_9EURY</name>
<accession>A0A2A2HCC2</accession>
<gene>
    <name evidence="1" type="ORF">ASJ82_07240</name>
    <name evidence="2" type="ORF">MSCUN_03800</name>
</gene>
<dbReference type="EMBL" id="LMVN01000024">
    <property type="protein sequence ID" value="PAV06904.1"/>
    <property type="molecule type" value="Genomic_DNA"/>
</dbReference>
<reference evidence="1 3" key="2">
    <citation type="journal article" date="2017" name="BMC Genomics">
        <title>Genomic analysis of methanogenic archaea reveals a shift towards energy conservation.</title>
        <authorList>
            <person name="Gilmore S.P."/>
            <person name="Henske J.K."/>
            <person name="Sexton J.A."/>
            <person name="Solomon K.V."/>
            <person name="Seppala S."/>
            <person name="Yoo J.I."/>
            <person name="Huyett L.M."/>
            <person name="Pressman A."/>
            <person name="Cogan J.Z."/>
            <person name="Kivenson V."/>
            <person name="Peng X."/>
            <person name="Tan Y."/>
            <person name="Valentine D.L."/>
            <person name="O'Malley M.A."/>
        </authorList>
    </citation>
    <scope>NUCLEOTIDE SEQUENCE [LARGE SCALE GENOMIC DNA]</scope>
    <source>
        <strain evidence="1 3">1R-7</strain>
    </source>
</reference>
<dbReference type="EMBL" id="LWMS01000010">
    <property type="protein sequence ID" value="PWL08667.1"/>
    <property type="molecule type" value="Genomic_DNA"/>
</dbReference>
<evidence type="ECO:0000313" key="3">
    <source>
        <dbReference type="Proteomes" id="UP000217528"/>
    </source>
</evidence>
<proteinExistence type="predicted"/>
<dbReference type="AlphaFoldDB" id="A0A2A2HCC2"/>